<feature type="domain" description="HTH cro/C1-type" evidence="1">
    <location>
        <begin position="20"/>
        <end position="73"/>
    </location>
</feature>
<organism evidence="2 3">
    <name type="scientific">Streptosporangium fragile</name>
    <dbReference type="NCBI Taxonomy" id="46186"/>
    <lineage>
        <taxon>Bacteria</taxon>
        <taxon>Bacillati</taxon>
        <taxon>Actinomycetota</taxon>
        <taxon>Actinomycetes</taxon>
        <taxon>Streptosporangiales</taxon>
        <taxon>Streptosporangiaceae</taxon>
        <taxon>Streptosporangium</taxon>
    </lineage>
</organism>
<dbReference type="SUPFAM" id="SSF47413">
    <property type="entry name" value="lambda repressor-like DNA-binding domains"/>
    <property type="match status" value="1"/>
</dbReference>
<protein>
    <submittedName>
        <fullName evidence="2">Helix-turn-helix transcriptional regulator</fullName>
    </submittedName>
</protein>
<comment type="caution">
    <text evidence="2">The sequence shown here is derived from an EMBL/GenBank/DDBJ whole genome shotgun (WGS) entry which is preliminary data.</text>
</comment>
<evidence type="ECO:0000313" key="2">
    <source>
        <dbReference type="EMBL" id="GAA2858661.1"/>
    </source>
</evidence>
<dbReference type="Pfam" id="PF19054">
    <property type="entry name" value="DUF5753"/>
    <property type="match status" value="1"/>
</dbReference>
<dbReference type="Gene3D" id="1.10.260.40">
    <property type="entry name" value="lambda repressor-like DNA-binding domains"/>
    <property type="match status" value="1"/>
</dbReference>
<dbReference type="SMART" id="SM00530">
    <property type="entry name" value="HTH_XRE"/>
    <property type="match status" value="1"/>
</dbReference>
<dbReference type="InterPro" id="IPR001387">
    <property type="entry name" value="Cro/C1-type_HTH"/>
</dbReference>
<dbReference type="Pfam" id="PF13560">
    <property type="entry name" value="HTH_31"/>
    <property type="match status" value="1"/>
</dbReference>
<dbReference type="EMBL" id="BAAAVI010000009">
    <property type="protein sequence ID" value="GAA2858661.1"/>
    <property type="molecule type" value="Genomic_DNA"/>
</dbReference>
<dbReference type="RefSeq" id="WP_344969497.1">
    <property type="nucleotide sequence ID" value="NZ_BAAAVI010000009.1"/>
</dbReference>
<evidence type="ECO:0000259" key="1">
    <source>
        <dbReference type="PROSITE" id="PS50943"/>
    </source>
</evidence>
<name>A0ABN3VTM7_9ACTN</name>
<proteinExistence type="predicted"/>
<dbReference type="PROSITE" id="PS50943">
    <property type="entry name" value="HTH_CROC1"/>
    <property type="match status" value="1"/>
</dbReference>
<dbReference type="InterPro" id="IPR043917">
    <property type="entry name" value="DUF5753"/>
</dbReference>
<reference evidence="2 3" key="1">
    <citation type="journal article" date="2019" name="Int. J. Syst. Evol. Microbiol.">
        <title>The Global Catalogue of Microorganisms (GCM) 10K type strain sequencing project: providing services to taxonomists for standard genome sequencing and annotation.</title>
        <authorList>
            <consortium name="The Broad Institute Genomics Platform"/>
            <consortium name="The Broad Institute Genome Sequencing Center for Infectious Disease"/>
            <person name="Wu L."/>
            <person name="Ma J."/>
        </authorList>
    </citation>
    <scope>NUCLEOTIDE SEQUENCE [LARGE SCALE GENOMIC DNA]</scope>
    <source>
        <strain evidence="2 3">JCM 6242</strain>
    </source>
</reference>
<dbReference type="CDD" id="cd00093">
    <property type="entry name" value="HTH_XRE"/>
    <property type="match status" value="1"/>
</dbReference>
<sequence>MEVVPSLDPGSPRVRFGVEMRRLREAAQLSQAAVASRLGCTQTQVSRLEKATRTPSKSDAERLDRLFGTADGVSFTRLYQRIIAQPGGPVWFRSWAEEIEPTALVLRSWDPLLIPGLLQTESYARHLFSQAPQITPDEVEERVRARMRRQGILDRDNPPLVLVLIDAGVLRRKVGGAEVMREQLSHLVEVTQRPTVYIQIVDPECLTGLLSAFMIAELPNGQPDAVQVDSSAVGQVTTEHDIVTAIWKRYEAIRQWAYPDPMSVKMIEDARQEWT</sequence>
<evidence type="ECO:0000313" key="3">
    <source>
        <dbReference type="Proteomes" id="UP001500831"/>
    </source>
</evidence>
<gene>
    <name evidence="2" type="ORF">GCM10010517_17120</name>
</gene>
<dbReference type="Proteomes" id="UP001500831">
    <property type="component" value="Unassembled WGS sequence"/>
</dbReference>
<accession>A0ABN3VTM7</accession>
<dbReference type="InterPro" id="IPR010982">
    <property type="entry name" value="Lambda_DNA-bd_dom_sf"/>
</dbReference>
<keyword evidence="3" id="KW-1185">Reference proteome</keyword>